<organism evidence="1 2">
    <name type="scientific">Runella defluvii</name>
    <dbReference type="NCBI Taxonomy" id="370973"/>
    <lineage>
        <taxon>Bacteria</taxon>
        <taxon>Pseudomonadati</taxon>
        <taxon>Bacteroidota</taxon>
        <taxon>Cytophagia</taxon>
        <taxon>Cytophagales</taxon>
        <taxon>Spirosomataceae</taxon>
        <taxon>Runella</taxon>
    </lineage>
</organism>
<keyword evidence="2" id="KW-1185">Reference proteome</keyword>
<accession>A0A7W5ZJT7</accession>
<evidence type="ECO:0000313" key="2">
    <source>
        <dbReference type="Proteomes" id="UP000541352"/>
    </source>
</evidence>
<gene>
    <name evidence="1" type="ORF">FHS57_001922</name>
</gene>
<dbReference type="Proteomes" id="UP000541352">
    <property type="component" value="Unassembled WGS sequence"/>
</dbReference>
<dbReference type="RefSeq" id="WP_183972865.1">
    <property type="nucleotide sequence ID" value="NZ_JACIBY010000003.1"/>
</dbReference>
<sequence>MKTIIITLFLGILITACQSDVNPNHVLTKAKLVNALAVDGCGWHFEVNLTDEIGSYVANDASNEKVNALISQAKDQYGIYVLEVEMSFELTGKKKKVTCGWGKTPEFDEINIQEIKVLH</sequence>
<protein>
    <submittedName>
        <fullName evidence="1">Uncharacterized protein</fullName>
    </submittedName>
</protein>
<dbReference type="PROSITE" id="PS51257">
    <property type="entry name" value="PROKAR_LIPOPROTEIN"/>
    <property type="match status" value="1"/>
</dbReference>
<reference evidence="1 2" key="1">
    <citation type="submission" date="2020-08" db="EMBL/GenBank/DDBJ databases">
        <title>Genomic Encyclopedia of Type Strains, Phase IV (KMG-IV): sequencing the most valuable type-strain genomes for metagenomic binning, comparative biology and taxonomic classification.</title>
        <authorList>
            <person name="Goeker M."/>
        </authorList>
    </citation>
    <scope>NUCLEOTIDE SEQUENCE [LARGE SCALE GENOMIC DNA]</scope>
    <source>
        <strain evidence="1 2">DSM 17976</strain>
    </source>
</reference>
<evidence type="ECO:0000313" key="1">
    <source>
        <dbReference type="EMBL" id="MBB3837925.1"/>
    </source>
</evidence>
<dbReference type="AlphaFoldDB" id="A0A7W5ZJT7"/>
<comment type="caution">
    <text evidence="1">The sequence shown here is derived from an EMBL/GenBank/DDBJ whole genome shotgun (WGS) entry which is preliminary data.</text>
</comment>
<dbReference type="EMBL" id="JACIBY010000003">
    <property type="protein sequence ID" value="MBB3837925.1"/>
    <property type="molecule type" value="Genomic_DNA"/>
</dbReference>
<name>A0A7W5ZJT7_9BACT</name>
<proteinExistence type="predicted"/>